<feature type="domain" description="Protein CR006 P-loop" evidence="2">
    <location>
        <begin position="26"/>
        <end position="665"/>
    </location>
</feature>
<sequence length="758" mass="85778">MDEKILGEIIGLKLNTSTYHNVTVTPSLINFFYGKNGVGKSTIGREINANRGITWKDGKSESDFSVLVYNDDFIKRNFANYGAVSGIFTIGEDDKSAADKIKELEDKKSTLGDEYRSAKKLRDEKIIDQEKTTTSFKKSVFDSSDKFRNNFQEAMKGKRGNVDVFVPELLKQTKAVEHDFDELKNMSDTAFDKSSTFYRRMQSLDKTHLAPSSLFEKSIVSSSNTSFAQFVKKYQTSDWVHQGHEKFPETDGKCPYCQQVLPPSFEQDIKSAFDEQYQIDMDALGSFKNSYSTAISSIKDTLEKNASETLSKLDLSEYNAVSSQLIATLSENQSIIDRKIKEPATPVALKDVASIIDHLDEIIANLNAVIDHNNAIVNEKPKKKTECITKVWELINFSLKPQVDAYQTSMTSFQQEITKLEEQMNDLIARGNELKIEIQKLSTKNTNTTDSVKAMNTLLKDSGFQGFRIKENKQITNTYKIVREDDSIAENMSEGEQNFIAFLYFYHLVHGSKTEDGTNKPKIVVIDDPVSSMDSGALFIVSALTREMIEICRNNAASNPTSENDYIKQIFVLTHNSYFHNDVTANMVKYWDYVAFFKIVKANNHSEVIPCIEDVLAFDGTTLLQKNIDPVQNGYHALWTELKEVNSPIAVTHIIHQILNHYFIQMCSYNGGTVRDKILSENISEFIETDENGNESYKPDYYIVQGLLSYLVATQKDIIDGSQFIDNAGDPNACKLAFKKIFDIMGQDQHYAMMMGTN</sequence>
<evidence type="ECO:0000313" key="3">
    <source>
        <dbReference type="EMBL" id="QGH02313.1"/>
    </source>
</evidence>
<dbReference type="Gene3D" id="3.40.50.300">
    <property type="entry name" value="P-loop containing nucleotide triphosphate hydrolases"/>
    <property type="match status" value="1"/>
</dbReference>
<proteinExistence type="predicted"/>
<evidence type="ECO:0000313" key="4">
    <source>
        <dbReference type="Proteomes" id="UP000347383"/>
    </source>
</evidence>
<dbReference type="EMBL" id="CP033165">
    <property type="protein sequence ID" value="QGH02313.1"/>
    <property type="molecule type" value="Genomic_DNA"/>
</dbReference>
<accession>A0A9X7X8I4</accession>
<protein>
    <recommendedName>
        <fullName evidence="2">Protein CR006 P-loop domain-containing protein</fullName>
    </recommendedName>
</protein>
<evidence type="ECO:0000256" key="1">
    <source>
        <dbReference type="SAM" id="Coils"/>
    </source>
</evidence>
<reference evidence="3 4" key="1">
    <citation type="submission" date="2018-10" db="EMBL/GenBank/DDBJ databases">
        <title>Comparative Genomics Analysis of the Streptococcus dysgalactiae subspecies dysgalactiae.</title>
        <authorList>
            <person name="Koh T.H."/>
            <person name="Abdul Rahman N."/>
            <person name="Sessions O.M."/>
        </authorList>
    </citation>
    <scope>NUCLEOTIDE SEQUENCE [LARGE SCALE GENOMIC DNA]</scope>
    <source>
        <strain evidence="3 4">DB60705-15</strain>
    </source>
</reference>
<feature type="coiled-coil region" evidence="1">
    <location>
        <begin position="403"/>
        <end position="444"/>
    </location>
</feature>
<dbReference type="GO" id="GO:0006302">
    <property type="term" value="P:double-strand break repair"/>
    <property type="evidence" value="ECO:0007669"/>
    <property type="project" value="TreeGrafter"/>
</dbReference>
<dbReference type="PANTHER" id="PTHR32182">
    <property type="entry name" value="DNA REPLICATION AND REPAIR PROTEIN RECF"/>
    <property type="match status" value="1"/>
</dbReference>
<evidence type="ECO:0000259" key="2">
    <source>
        <dbReference type="Pfam" id="PF13166"/>
    </source>
</evidence>
<keyword evidence="1" id="KW-0175">Coiled coil</keyword>
<name>A0A9X7X8I4_STRDY</name>
<dbReference type="PANTHER" id="PTHR32182:SF22">
    <property type="entry name" value="ATP-DEPENDENT ENDONUCLEASE, OLD FAMILY-RELATED"/>
    <property type="match status" value="1"/>
</dbReference>
<dbReference type="RefSeq" id="WP_155778557.1">
    <property type="nucleotide sequence ID" value="NZ_CP033165.1"/>
</dbReference>
<gene>
    <name evidence="3" type="ORF">EA457_07055</name>
</gene>
<dbReference type="GO" id="GO:0000731">
    <property type="term" value="P:DNA synthesis involved in DNA repair"/>
    <property type="evidence" value="ECO:0007669"/>
    <property type="project" value="TreeGrafter"/>
</dbReference>
<dbReference type="Proteomes" id="UP000347383">
    <property type="component" value="Chromosome"/>
</dbReference>
<dbReference type="SUPFAM" id="SSF52540">
    <property type="entry name" value="P-loop containing nucleoside triphosphate hydrolases"/>
    <property type="match status" value="1"/>
</dbReference>
<dbReference type="InterPro" id="IPR026866">
    <property type="entry name" value="CR006_AAA"/>
</dbReference>
<dbReference type="Pfam" id="PF13166">
    <property type="entry name" value="AAA_13"/>
    <property type="match status" value="1"/>
</dbReference>
<dbReference type="AlphaFoldDB" id="A0A9X7X8I4"/>
<organism evidence="3 4">
    <name type="scientific">Streptococcus dysgalactiae subsp. dysgalactiae</name>
    <dbReference type="NCBI Taxonomy" id="99822"/>
    <lineage>
        <taxon>Bacteria</taxon>
        <taxon>Bacillati</taxon>
        <taxon>Bacillota</taxon>
        <taxon>Bacilli</taxon>
        <taxon>Lactobacillales</taxon>
        <taxon>Streptococcaceae</taxon>
        <taxon>Streptococcus</taxon>
    </lineage>
</organism>
<dbReference type="InterPro" id="IPR027417">
    <property type="entry name" value="P-loop_NTPase"/>
</dbReference>